<proteinExistence type="predicted"/>
<evidence type="ECO:0000313" key="2">
    <source>
        <dbReference type="Proteomes" id="UP000197138"/>
    </source>
</evidence>
<reference evidence="2" key="1">
    <citation type="journal article" date="2017" name="Plant J.">
        <title>The pomegranate (Punica granatum L.) genome and the genomics of punicalagin biosynthesis.</title>
        <authorList>
            <person name="Qin G."/>
            <person name="Xu C."/>
            <person name="Ming R."/>
            <person name="Tang H."/>
            <person name="Guyot R."/>
            <person name="Kramer E.M."/>
            <person name="Hu Y."/>
            <person name="Yi X."/>
            <person name="Qi Y."/>
            <person name="Xu X."/>
            <person name="Gao Z."/>
            <person name="Pan H."/>
            <person name="Jian J."/>
            <person name="Tian Y."/>
            <person name="Yue Z."/>
            <person name="Xu Y."/>
        </authorList>
    </citation>
    <scope>NUCLEOTIDE SEQUENCE [LARGE SCALE GENOMIC DNA]</scope>
    <source>
        <strain evidence="2">cv. Dabenzi</strain>
    </source>
</reference>
<sequence>MDGGWEVMDVREIQNMWWRESLGRWSRRPWVLAEARCGQAVAWRVEPWLAVELRLDGSAWLSCGSHSTERKAGKCLKLD</sequence>
<accession>A0A218XXK2</accession>
<name>A0A218XXK2_PUNGR</name>
<dbReference type="AlphaFoldDB" id="A0A218XXK2"/>
<protein>
    <submittedName>
        <fullName evidence="1">Uncharacterized protein</fullName>
    </submittedName>
</protein>
<gene>
    <name evidence="1" type="ORF">CDL15_Pgr023432</name>
</gene>
<evidence type="ECO:0000313" key="1">
    <source>
        <dbReference type="EMBL" id="OWM89022.1"/>
    </source>
</evidence>
<organism evidence="1 2">
    <name type="scientific">Punica granatum</name>
    <name type="common">Pomegranate</name>
    <dbReference type="NCBI Taxonomy" id="22663"/>
    <lineage>
        <taxon>Eukaryota</taxon>
        <taxon>Viridiplantae</taxon>
        <taxon>Streptophyta</taxon>
        <taxon>Embryophyta</taxon>
        <taxon>Tracheophyta</taxon>
        <taxon>Spermatophyta</taxon>
        <taxon>Magnoliopsida</taxon>
        <taxon>eudicotyledons</taxon>
        <taxon>Gunneridae</taxon>
        <taxon>Pentapetalae</taxon>
        <taxon>rosids</taxon>
        <taxon>malvids</taxon>
        <taxon>Myrtales</taxon>
        <taxon>Lythraceae</taxon>
        <taxon>Punica</taxon>
    </lineage>
</organism>
<dbReference type="Proteomes" id="UP000197138">
    <property type="component" value="Unassembled WGS sequence"/>
</dbReference>
<dbReference type="EMBL" id="MTKT01000725">
    <property type="protein sequence ID" value="OWM89022.1"/>
    <property type="molecule type" value="Genomic_DNA"/>
</dbReference>
<comment type="caution">
    <text evidence="1">The sequence shown here is derived from an EMBL/GenBank/DDBJ whole genome shotgun (WGS) entry which is preliminary data.</text>
</comment>